<organism evidence="1 2">
    <name type="scientific">Planococcus chinensis</name>
    <dbReference type="NCBI Taxonomy" id="272917"/>
    <lineage>
        <taxon>Bacteria</taxon>
        <taxon>Bacillati</taxon>
        <taxon>Bacillota</taxon>
        <taxon>Bacilli</taxon>
        <taxon>Bacillales</taxon>
        <taxon>Caryophanaceae</taxon>
        <taxon>Planococcus</taxon>
    </lineage>
</organism>
<comment type="caution">
    <text evidence="1">The sequence shown here is derived from an EMBL/GenBank/DDBJ whole genome shotgun (WGS) entry which is preliminary data.</text>
</comment>
<gene>
    <name evidence="1" type="ORF">ACFSDB_15385</name>
</gene>
<keyword evidence="2" id="KW-1185">Reference proteome</keyword>
<name>A0ABW4QL70_9BACL</name>
<accession>A0ABW4QL70</accession>
<dbReference type="Proteomes" id="UP001597273">
    <property type="component" value="Unassembled WGS sequence"/>
</dbReference>
<dbReference type="EMBL" id="JBHUFW010000011">
    <property type="protein sequence ID" value="MFD1864291.1"/>
    <property type="molecule type" value="Genomic_DNA"/>
</dbReference>
<proteinExistence type="predicted"/>
<reference evidence="2" key="1">
    <citation type="journal article" date="2019" name="Int. J. Syst. Evol. Microbiol.">
        <title>The Global Catalogue of Microorganisms (GCM) 10K type strain sequencing project: providing services to taxonomists for standard genome sequencing and annotation.</title>
        <authorList>
            <consortium name="The Broad Institute Genomics Platform"/>
            <consortium name="The Broad Institute Genome Sequencing Center for Infectious Disease"/>
            <person name="Wu L."/>
            <person name="Ma J."/>
        </authorList>
    </citation>
    <scope>NUCLEOTIDE SEQUENCE [LARGE SCALE GENOMIC DNA]</scope>
    <source>
        <strain evidence="2">CGMCC 1.15475</strain>
    </source>
</reference>
<evidence type="ECO:0000313" key="2">
    <source>
        <dbReference type="Proteomes" id="UP001597273"/>
    </source>
</evidence>
<dbReference type="RefSeq" id="WP_204890666.1">
    <property type="nucleotide sequence ID" value="NZ_JBHUFW010000011.1"/>
</dbReference>
<sequence length="137" mass="15525">MSELKNILPEESSSALVNSPDEINQRIERQIEANVGYFKQQDQEAIRERIERLEKEWDIEKTLKTGLTTLAAASAFLSAKSDKKWGLAAGMAGVFMAQQSAFGWSPAFAALRRLDFRTAEEIELERRAMMDLLEQSQ</sequence>
<protein>
    <submittedName>
        <fullName evidence="1">DUF2892 domain-containing protein</fullName>
    </submittedName>
</protein>
<evidence type="ECO:0000313" key="1">
    <source>
        <dbReference type="EMBL" id="MFD1864291.1"/>
    </source>
</evidence>